<organism evidence="3 4">
    <name type="scientific">Echinicola vietnamensis (strain DSM 17526 / LMG 23754 / KMM 6221)</name>
    <dbReference type="NCBI Taxonomy" id="926556"/>
    <lineage>
        <taxon>Bacteria</taxon>
        <taxon>Pseudomonadati</taxon>
        <taxon>Bacteroidota</taxon>
        <taxon>Cytophagia</taxon>
        <taxon>Cytophagales</taxon>
        <taxon>Cyclobacteriaceae</taxon>
        <taxon>Echinicola</taxon>
    </lineage>
</organism>
<feature type="chain" id="PRO_5003942916" description="DUF4412 domain-containing protein" evidence="1">
    <location>
        <begin position="24"/>
        <end position="312"/>
    </location>
</feature>
<sequence length="312" mass="35657">MRTDKLLLAALSAMLLFPVTTQAQFLKKLKKAAQEGVENAVERRVSNEVENAARKQTDKYLEQIFGAPSTYEGGDYDYGKVMSSIDMNAATEDRYHFTGYTDMIISGTDEKGKAIEPVTFRSFLSSNTDFWGIEMENQDQKAEKTVMIFDHKNNASVLLMENEKGEKNYMAYGMDWTKMMDNAADKELDDMDNETSSAAFDLTKTGNTKEILGYTCEEYISENEEYAASYWVSTEPIEGYASYWSKNNFLFSKRVKQKYQAYYDGLPDGDVLEIHYESKEDKSITDMVITTINTTEQFEFEMAEYSNAMEGQ</sequence>
<dbReference type="HOGENOM" id="CLU_890626_0_0_10"/>
<name>L0G108_ECHVK</name>
<reference evidence="4" key="1">
    <citation type="submission" date="2012-02" db="EMBL/GenBank/DDBJ databases">
        <title>The complete genome of Echinicola vietnamensis DSM 17526.</title>
        <authorList>
            <person name="Lucas S."/>
            <person name="Copeland A."/>
            <person name="Lapidus A."/>
            <person name="Glavina del Rio T."/>
            <person name="Dalin E."/>
            <person name="Tice H."/>
            <person name="Bruce D."/>
            <person name="Goodwin L."/>
            <person name="Pitluck S."/>
            <person name="Peters L."/>
            <person name="Ovchinnikova G."/>
            <person name="Teshima H."/>
            <person name="Kyrpides N."/>
            <person name="Mavromatis K."/>
            <person name="Ivanova N."/>
            <person name="Brettin T."/>
            <person name="Detter J.C."/>
            <person name="Han C."/>
            <person name="Larimer F."/>
            <person name="Land M."/>
            <person name="Hauser L."/>
            <person name="Markowitz V."/>
            <person name="Cheng J.-F."/>
            <person name="Hugenholtz P."/>
            <person name="Woyke T."/>
            <person name="Wu D."/>
            <person name="Brambilla E."/>
            <person name="Klenk H.-P."/>
            <person name="Eisen J.A."/>
        </authorList>
    </citation>
    <scope>NUCLEOTIDE SEQUENCE [LARGE SCALE GENOMIC DNA]</scope>
    <source>
        <strain evidence="4">DSM 17526 / LMG 23754 / KMM 6221</strain>
    </source>
</reference>
<feature type="signal peptide" evidence="1">
    <location>
        <begin position="1"/>
        <end position="23"/>
    </location>
</feature>
<evidence type="ECO:0000313" key="3">
    <source>
        <dbReference type="EMBL" id="AGA78696.1"/>
    </source>
</evidence>
<keyword evidence="4" id="KW-1185">Reference proteome</keyword>
<dbReference type="Pfam" id="PF14371">
    <property type="entry name" value="DUF4412"/>
    <property type="match status" value="1"/>
</dbReference>
<dbReference type="RefSeq" id="WP_015266252.1">
    <property type="nucleotide sequence ID" value="NC_019904.1"/>
</dbReference>
<dbReference type="Proteomes" id="UP000010796">
    <property type="component" value="Chromosome"/>
</dbReference>
<dbReference type="KEGG" id="evi:Echvi_2449"/>
<dbReference type="STRING" id="926556.Echvi_2449"/>
<evidence type="ECO:0000259" key="2">
    <source>
        <dbReference type="Pfam" id="PF14371"/>
    </source>
</evidence>
<dbReference type="AlphaFoldDB" id="L0G108"/>
<evidence type="ECO:0000256" key="1">
    <source>
        <dbReference type="SAM" id="SignalP"/>
    </source>
</evidence>
<dbReference type="InterPro" id="IPR025524">
    <property type="entry name" value="DUF4412"/>
</dbReference>
<dbReference type="EMBL" id="CP003346">
    <property type="protein sequence ID" value="AGA78696.1"/>
    <property type="molecule type" value="Genomic_DNA"/>
</dbReference>
<feature type="domain" description="DUF4412" evidence="2">
    <location>
        <begin position="133"/>
        <end position="250"/>
    </location>
</feature>
<evidence type="ECO:0000313" key="4">
    <source>
        <dbReference type="Proteomes" id="UP000010796"/>
    </source>
</evidence>
<proteinExistence type="predicted"/>
<protein>
    <recommendedName>
        <fullName evidence="2">DUF4412 domain-containing protein</fullName>
    </recommendedName>
</protein>
<accession>L0G108</accession>
<gene>
    <name evidence="3" type="ordered locus">Echvi_2449</name>
</gene>
<keyword evidence="1" id="KW-0732">Signal</keyword>
<dbReference type="OrthoDB" id="1524221at2"/>